<dbReference type="GO" id="GO:0000162">
    <property type="term" value="P:L-tryptophan biosynthetic process"/>
    <property type="evidence" value="ECO:0007669"/>
    <property type="project" value="UniProtKB-UniRule"/>
</dbReference>
<evidence type="ECO:0000256" key="1">
    <source>
        <dbReference type="ARBA" id="ARBA00004907"/>
    </source>
</evidence>
<dbReference type="SUPFAM" id="SSF47648">
    <property type="entry name" value="Nucleoside phosphorylase/phosphoribosyltransferase N-terminal domain"/>
    <property type="match status" value="1"/>
</dbReference>
<feature type="domain" description="Glycosyl transferase family 3 N-terminal" evidence="11">
    <location>
        <begin position="4"/>
        <end position="65"/>
    </location>
</feature>
<keyword evidence="6 9" id="KW-0057">Aromatic amino acid biosynthesis</keyword>
<proteinExistence type="inferred from homology"/>
<dbReference type="FunFam" id="3.40.1030.10:FF:000002">
    <property type="entry name" value="Anthranilate phosphoribosyltransferase"/>
    <property type="match status" value="1"/>
</dbReference>
<evidence type="ECO:0000259" key="11">
    <source>
        <dbReference type="Pfam" id="PF02885"/>
    </source>
</evidence>
<dbReference type="STRING" id="502025.Hoch_3581"/>
<evidence type="ECO:0000259" key="10">
    <source>
        <dbReference type="Pfam" id="PF00591"/>
    </source>
</evidence>
<feature type="binding site" evidence="9">
    <location>
        <position position="122"/>
    </location>
    <ligand>
        <name>5-phospho-alpha-D-ribose 1-diphosphate</name>
        <dbReference type="ChEBI" id="CHEBI:58017"/>
    </ligand>
</feature>
<dbReference type="eggNOG" id="COG0547">
    <property type="taxonomic scope" value="Bacteria"/>
</dbReference>
<dbReference type="Gene3D" id="3.40.1030.10">
    <property type="entry name" value="Nucleoside phosphorylase/phosphoribosyltransferase catalytic domain"/>
    <property type="match status" value="1"/>
</dbReference>
<feature type="binding site" evidence="9">
    <location>
        <position position="168"/>
    </location>
    <ligand>
        <name>anthranilate</name>
        <dbReference type="ChEBI" id="CHEBI:16567"/>
        <label>2</label>
    </ligand>
</feature>
<evidence type="ECO:0000313" key="12">
    <source>
        <dbReference type="EMBL" id="ACY16083.1"/>
    </source>
</evidence>
<feature type="binding site" evidence="9">
    <location>
        <position position="94"/>
    </location>
    <ligand>
        <name>Mg(2+)</name>
        <dbReference type="ChEBI" id="CHEBI:18420"/>
        <label>1</label>
    </ligand>
</feature>
<evidence type="ECO:0000256" key="6">
    <source>
        <dbReference type="ARBA" id="ARBA00023141"/>
    </source>
</evidence>
<keyword evidence="13" id="KW-1185">Reference proteome</keyword>
<dbReference type="OrthoDB" id="9806430at2"/>
<dbReference type="InterPro" id="IPR017459">
    <property type="entry name" value="Glycosyl_Trfase_fam3_N_dom"/>
</dbReference>
<comment type="subunit">
    <text evidence="9">Homodimer.</text>
</comment>
<evidence type="ECO:0000313" key="13">
    <source>
        <dbReference type="Proteomes" id="UP000001880"/>
    </source>
</evidence>
<keyword evidence="5 9" id="KW-0822">Tryptophan biosynthesis</keyword>
<dbReference type="KEGG" id="hoh:Hoch_3581"/>
<dbReference type="GO" id="GO:0004048">
    <property type="term" value="F:anthranilate phosphoribosyltransferase activity"/>
    <property type="evidence" value="ECO:0007669"/>
    <property type="project" value="UniProtKB-UniRule"/>
</dbReference>
<dbReference type="Gene3D" id="1.20.970.10">
    <property type="entry name" value="Transferase, Pyrimidine Nucleoside Phosphorylase, Chain C"/>
    <property type="match status" value="1"/>
</dbReference>
<feature type="domain" description="Glycosyl transferase family 3" evidence="10">
    <location>
        <begin position="76"/>
        <end position="327"/>
    </location>
</feature>
<evidence type="ECO:0000256" key="3">
    <source>
        <dbReference type="ARBA" id="ARBA00022676"/>
    </source>
</evidence>
<dbReference type="GO" id="GO:0000287">
    <property type="term" value="F:magnesium ion binding"/>
    <property type="evidence" value="ECO:0007669"/>
    <property type="project" value="UniProtKB-UniRule"/>
</dbReference>
<feature type="binding site" evidence="9">
    <location>
        <position position="228"/>
    </location>
    <ligand>
        <name>Mg(2+)</name>
        <dbReference type="ChEBI" id="CHEBI:18420"/>
        <label>1</label>
    </ligand>
</feature>
<dbReference type="InterPro" id="IPR036320">
    <property type="entry name" value="Glycosyl_Trfase_fam3_N_dom_sf"/>
</dbReference>
<evidence type="ECO:0000256" key="8">
    <source>
        <dbReference type="ARBA" id="ARBA00061188"/>
    </source>
</evidence>
<comment type="cofactor">
    <cofactor evidence="9">
        <name>Mg(2+)</name>
        <dbReference type="ChEBI" id="CHEBI:18420"/>
    </cofactor>
    <text evidence="9">Binds 2 magnesium ions per monomer.</text>
</comment>
<dbReference type="GO" id="GO:0005829">
    <property type="term" value="C:cytosol"/>
    <property type="evidence" value="ECO:0007669"/>
    <property type="project" value="TreeGrafter"/>
</dbReference>
<name>D0LX41_HALO1</name>
<dbReference type="Proteomes" id="UP000001880">
    <property type="component" value="Chromosome"/>
</dbReference>
<keyword evidence="9" id="KW-0460">Magnesium</keyword>
<dbReference type="InterPro" id="IPR000312">
    <property type="entry name" value="Glycosyl_Trfase_fam3"/>
</dbReference>
<feature type="binding site" evidence="9">
    <location>
        <begin position="85"/>
        <end position="86"/>
    </location>
    <ligand>
        <name>5-phospho-alpha-D-ribose 1-diphosphate</name>
        <dbReference type="ChEBI" id="CHEBI:58017"/>
    </ligand>
</feature>
<comment type="similarity">
    <text evidence="9">Belongs to the anthranilate phosphoribosyltransferase family.</text>
</comment>
<comment type="pathway">
    <text evidence="1 9">Amino-acid biosynthesis; L-tryptophan biosynthesis; L-tryptophan from chorismate: step 2/5.</text>
</comment>
<dbReference type="InterPro" id="IPR035902">
    <property type="entry name" value="Nuc_phospho_transferase"/>
</dbReference>
<evidence type="ECO:0000256" key="5">
    <source>
        <dbReference type="ARBA" id="ARBA00022822"/>
    </source>
</evidence>
<evidence type="ECO:0000256" key="7">
    <source>
        <dbReference type="ARBA" id="ARBA00052328"/>
    </source>
</evidence>
<comment type="function">
    <text evidence="9">Catalyzes the transfer of the phosphoribosyl group of 5-phosphorylribose-1-pyrophosphate (PRPP) to anthranilate to yield N-(5'-phosphoribosyl)-anthranilate (PRA).</text>
</comment>
<gene>
    <name evidence="9" type="primary">trpD</name>
    <name evidence="12" type="ordered locus">Hoch_3581</name>
</gene>
<feature type="binding site" evidence="9">
    <location>
        <position position="113"/>
    </location>
    <ligand>
        <name>anthranilate</name>
        <dbReference type="ChEBI" id="CHEBI:16567"/>
        <label>1</label>
    </ligand>
</feature>
<comment type="caution">
    <text evidence="9">Lacks conserved residue(s) required for the propagation of feature annotation.</text>
</comment>
<dbReference type="HOGENOM" id="CLU_034315_2_1_7"/>
<feature type="binding site" evidence="9">
    <location>
        <position position="90"/>
    </location>
    <ligand>
        <name>5-phospho-alpha-D-ribose 1-diphosphate</name>
        <dbReference type="ChEBI" id="CHEBI:58017"/>
    </ligand>
</feature>
<dbReference type="InterPro" id="IPR005940">
    <property type="entry name" value="Anthranilate_Pribosyl_Tfrase"/>
</dbReference>
<feature type="binding site" evidence="9">
    <location>
        <position position="82"/>
    </location>
    <ligand>
        <name>anthranilate</name>
        <dbReference type="ChEBI" id="CHEBI:16567"/>
        <label>1</label>
    </ligand>
</feature>
<feature type="binding site" evidence="9">
    <location>
        <begin position="92"/>
        <end position="95"/>
    </location>
    <ligand>
        <name>5-phospho-alpha-D-ribose 1-diphosphate</name>
        <dbReference type="ChEBI" id="CHEBI:58017"/>
    </ligand>
</feature>
<dbReference type="EMBL" id="CP001804">
    <property type="protein sequence ID" value="ACY16083.1"/>
    <property type="molecule type" value="Genomic_DNA"/>
</dbReference>
<dbReference type="Pfam" id="PF02885">
    <property type="entry name" value="Glycos_trans_3N"/>
    <property type="match status" value="1"/>
</dbReference>
<dbReference type="Pfam" id="PF00591">
    <property type="entry name" value="Glycos_transf_3"/>
    <property type="match status" value="1"/>
</dbReference>
<dbReference type="SUPFAM" id="SSF52418">
    <property type="entry name" value="Nucleoside phosphorylase/phosphoribosyltransferase catalytic domain"/>
    <property type="match status" value="1"/>
</dbReference>
<dbReference type="EC" id="2.4.2.18" evidence="9"/>
<keyword evidence="2 9" id="KW-0028">Amino-acid biosynthesis</keyword>
<dbReference type="NCBIfam" id="TIGR01245">
    <property type="entry name" value="trpD"/>
    <property type="match status" value="1"/>
</dbReference>
<feature type="binding site" evidence="9">
    <location>
        <position position="228"/>
    </location>
    <ligand>
        <name>Mg(2+)</name>
        <dbReference type="ChEBI" id="CHEBI:18420"/>
        <label>2</label>
    </ligand>
</feature>
<feature type="binding site" evidence="9">
    <location>
        <begin position="110"/>
        <end position="118"/>
    </location>
    <ligand>
        <name>5-phospho-alpha-D-ribose 1-diphosphate</name>
        <dbReference type="ChEBI" id="CHEBI:58017"/>
    </ligand>
</feature>
<evidence type="ECO:0000256" key="9">
    <source>
        <dbReference type="HAMAP-Rule" id="MF_00211"/>
    </source>
</evidence>
<dbReference type="HAMAP" id="MF_00211">
    <property type="entry name" value="TrpD"/>
    <property type="match status" value="1"/>
</dbReference>
<keyword evidence="9" id="KW-0479">Metal-binding</keyword>
<comment type="similarity">
    <text evidence="8">In the C-terminal section; belongs to the anthranilate phosphoribosyltransferase family.</text>
</comment>
<reference evidence="12 13" key="1">
    <citation type="journal article" date="2010" name="Stand. Genomic Sci.">
        <title>Complete genome sequence of Haliangium ochraceum type strain (SMP-2).</title>
        <authorList>
            <consortium name="US DOE Joint Genome Institute (JGI-PGF)"/>
            <person name="Ivanova N."/>
            <person name="Daum C."/>
            <person name="Lang E."/>
            <person name="Abt B."/>
            <person name="Kopitz M."/>
            <person name="Saunders E."/>
            <person name="Lapidus A."/>
            <person name="Lucas S."/>
            <person name="Glavina Del Rio T."/>
            <person name="Nolan M."/>
            <person name="Tice H."/>
            <person name="Copeland A."/>
            <person name="Cheng J.F."/>
            <person name="Chen F."/>
            <person name="Bruce D."/>
            <person name="Goodwin L."/>
            <person name="Pitluck S."/>
            <person name="Mavromatis K."/>
            <person name="Pati A."/>
            <person name="Mikhailova N."/>
            <person name="Chen A."/>
            <person name="Palaniappan K."/>
            <person name="Land M."/>
            <person name="Hauser L."/>
            <person name="Chang Y.J."/>
            <person name="Jeffries C.D."/>
            <person name="Detter J.C."/>
            <person name="Brettin T."/>
            <person name="Rohde M."/>
            <person name="Goker M."/>
            <person name="Bristow J."/>
            <person name="Markowitz V."/>
            <person name="Eisen J.A."/>
            <person name="Hugenholtz P."/>
            <person name="Kyrpides N.C."/>
            <person name="Klenk H.P."/>
        </authorList>
    </citation>
    <scope>NUCLEOTIDE SEQUENCE [LARGE SCALE GENOMIC DNA]</scope>
    <source>
        <strain evidence="13">DSM 14365 / CIP 107738 / JCM 11303 / AJ 13395 / SMP-2</strain>
    </source>
</reference>
<evidence type="ECO:0000256" key="2">
    <source>
        <dbReference type="ARBA" id="ARBA00022605"/>
    </source>
</evidence>
<evidence type="ECO:0000256" key="4">
    <source>
        <dbReference type="ARBA" id="ARBA00022679"/>
    </source>
</evidence>
<dbReference type="PANTHER" id="PTHR43285:SF2">
    <property type="entry name" value="ANTHRANILATE PHOSPHORIBOSYLTRANSFERASE"/>
    <property type="match status" value="1"/>
</dbReference>
<sequence>MDLKQAIAQVVAGRDLAGDEVAAVFDTIMAGEATPAQIGGLLIGLRMKGVSAAELAGAARAMRGRARAFRAPEPERAVDTCGTGGDGSGSVNVSTLAAIVAAGAGAQVAKHGNRALSSRSGSADVLEVLGVNIEASPETITRCMREAGIGFLFAPAFHAATRHAAGPRRELGTRTIFNLLGPLTNPAGARNQIVGVFDAAWCQPVAEALGQLGARRAFVVHGEGGIDEIAVRGRTRMAAWDEARGTVEVSEITPADFGLEEADPAGLAGGDAHDNARILQSVLAGEAGAVRNAAVMEAGVALVAAGCADDLRAGAELAAAAIDDGRARDALARWAALSQEDAA</sequence>
<dbReference type="AlphaFoldDB" id="D0LX41"/>
<keyword evidence="3 9" id="KW-0328">Glycosyltransferase</keyword>
<comment type="catalytic activity">
    <reaction evidence="7 9">
        <text>N-(5-phospho-beta-D-ribosyl)anthranilate + diphosphate = 5-phospho-alpha-D-ribose 1-diphosphate + anthranilate</text>
        <dbReference type="Rhea" id="RHEA:11768"/>
        <dbReference type="ChEBI" id="CHEBI:16567"/>
        <dbReference type="ChEBI" id="CHEBI:18277"/>
        <dbReference type="ChEBI" id="CHEBI:33019"/>
        <dbReference type="ChEBI" id="CHEBI:58017"/>
        <dbReference type="EC" id="2.4.2.18"/>
    </reaction>
</comment>
<feature type="binding site" evidence="9">
    <location>
        <position position="227"/>
    </location>
    <ligand>
        <name>Mg(2+)</name>
        <dbReference type="ChEBI" id="CHEBI:18420"/>
        <label>2</label>
    </ligand>
</feature>
<accession>D0LX41</accession>
<dbReference type="PANTHER" id="PTHR43285">
    <property type="entry name" value="ANTHRANILATE PHOSPHORIBOSYLTRANSFERASE"/>
    <property type="match status" value="1"/>
</dbReference>
<feature type="binding site" evidence="9">
    <location>
        <position position="82"/>
    </location>
    <ligand>
        <name>5-phospho-alpha-D-ribose 1-diphosphate</name>
        <dbReference type="ChEBI" id="CHEBI:58017"/>
    </ligand>
</feature>
<keyword evidence="4 9" id="KW-0808">Transferase</keyword>
<protein>
    <recommendedName>
        <fullName evidence="9">Anthranilate phosphoribosyltransferase</fullName>
        <ecNumber evidence="9">2.4.2.18</ecNumber>
    </recommendedName>
</protein>
<organism evidence="12 13">
    <name type="scientific">Haliangium ochraceum (strain DSM 14365 / JCM 11303 / SMP-2)</name>
    <dbReference type="NCBI Taxonomy" id="502025"/>
    <lineage>
        <taxon>Bacteria</taxon>
        <taxon>Pseudomonadati</taxon>
        <taxon>Myxococcota</taxon>
        <taxon>Polyangia</taxon>
        <taxon>Haliangiales</taxon>
        <taxon>Kofleriaceae</taxon>
        <taxon>Haliangium</taxon>
    </lineage>
</organism>
<dbReference type="RefSeq" id="WP_012828682.1">
    <property type="nucleotide sequence ID" value="NC_013440.1"/>
</dbReference>
<dbReference type="UniPathway" id="UPA00035">
    <property type="reaction ID" value="UER00041"/>
</dbReference>